<organism evidence="6 7">
    <name type="scientific">Pseudomethylobacillus aquaticus</name>
    <dbReference type="NCBI Taxonomy" id="2676064"/>
    <lineage>
        <taxon>Bacteria</taxon>
        <taxon>Pseudomonadati</taxon>
        <taxon>Pseudomonadota</taxon>
        <taxon>Betaproteobacteria</taxon>
        <taxon>Nitrosomonadales</taxon>
        <taxon>Methylophilaceae</taxon>
        <taxon>Pseudomethylobacillus</taxon>
    </lineage>
</organism>
<gene>
    <name evidence="6" type="ORF">ED236_10480</name>
</gene>
<evidence type="ECO:0000313" key="7">
    <source>
        <dbReference type="Proteomes" id="UP000275137"/>
    </source>
</evidence>
<accession>A0A3N0UXK9</accession>
<reference evidence="6 7" key="1">
    <citation type="submission" date="2018-10" db="EMBL/GenBank/DDBJ databases">
        <authorList>
            <person name="Chen W.-M."/>
        </authorList>
    </citation>
    <scope>NUCLEOTIDE SEQUENCE [LARGE SCALE GENOMIC DNA]</scope>
    <source>
        <strain evidence="6 7">H-5</strain>
    </source>
</reference>
<dbReference type="GO" id="GO:0042254">
    <property type="term" value="P:ribosome biogenesis"/>
    <property type="evidence" value="ECO:0007669"/>
    <property type="project" value="UniProtKB-KW"/>
</dbReference>
<dbReference type="InterPro" id="IPR003772">
    <property type="entry name" value="YceD"/>
</dbReference>
<dbReference type="GO" id="GO:0005829">
    <property type="term" value="C:cytosol"/>
    <property type="evidence" value="ECO:0007669"/>
    <property type="project" value="TreeGrafter"/>
</dbReference>
<dbReference type="Pfam" id="PF02620">
    <property type="entry name" value="YceD"/>
    <property type="match status" value="1"/>
</dbReference>
<evidence type="ECO:0000256" key="1">
    <source>
        <dbReference type="ARBA" id="ARBA00002868"/>
    </source>
</evidence>
<evidence type="ECO:0000256" key="3">
    <source>
        <dbReference type="ARBA" id="ARBA00015716"/>
    </source>
</evidence>
<dbReference type="AlphaFoldDB" id="A0A3N0UXK9"/>
<protein>
    <recommendedName>
        <fullName evidence="3">Large ribosomal RNA subunit accumulation protein YceD</fullName>
    </recommendedName>
    <alternativeName>
        <fullName evidence="5">23S rRNA accumulation protein YceD</fullName>
    </alternativeName>
</protein>
<dbReference type="PANTHER" id="PTHR38099:SF1">
    <property type="entry name" value="LARGE RIBOSOMAL RNA SUBUNIT ACCUMULATION PROTEIN YCED"/>
    <property type="match status" value="1"/>
</dbReference>
<keyword evidence="4" id="KW-0690">Ribosome biogenesis</keyword>
<dbReference type="Proteomes" id="UP000275137">
    <property type="component" value="Unassembled WGS sequence"/>
</dbReference>
<evidence type="ECO:0000256" key="5">
    <source>
        <dbReference type="ARBA" id="ARBA00031841"/>
    </source>
</evidence>
<dbReference type="RefSeq" id="WP_123237933.1">
    <property type="nucleotide sequence ID" value="NZ_RJVP01000006.1"/>
</dbReference>
<proteinExistence type="inferred from homology"/>
<evidence type="ECO:0000313" key="6">
    <source>
        <dbReference type="EMBL" id="ROH85279.1"/>
    </source>
</evidence>
<dbReference type="EMBL" id="RJVP01000006">
    <property type="protein sequence ID" value="ROH85279.1"/>
    <property type="molecule type" value="Genomic_DNA"/>
</dbReference>
<name>A0A3N0UXK9_9PROT</name>
<keyword evidence="7" id="KW-1185">Reference proteome</keyword>
<comment type="similarity">
    <text evidence="2">Belongs to the DUF177 domain family.</text>
</comment>
<evidence type="ECO:0000256" key="2">
    <source>
        <dbReference type="ARBA" id="ARBA00010740"/>
    </source>
</evidence>
<dbReference type="InterPro" id="IPR039255">
    <property type="entry name" value="YceD_bac"/>
</dbReference>
<dbReference type="PANTHER" id="PTHR38099">
    <property type="entry name" value="LARGE RIBOSOMAL RNA SUBUNIT ACCUMULATION PROTEIN YCED"/>
    <property type="match status" value="1"/>
</dbReference>
<comment type="caution">
    <text evidence="6">The sequence shown here is derived from an EMBL/GenBank/DDBJ whole genome shotgun (WGS) entry which is preliminary data.</text>
</comment>
<evidence type="ECO:0000256" key="4">
    <source>
        <dbReference type="ARBA" id="ARBA00022517"/>
    </source>
</evidence>
<sequence>MTASANITATINSLEFARKRLEIHDTIAVFRLTRLGDLLASQEGELSYTLSGFLDEQSKPGLRLAVSGELVLSCQRCLGPYACAVDAVSQFELVAREEDIPLPEDEDDERDFMVASANMSVQDLIEDELLLALPLAPRHDDGQCGEDGSAIEKILRESNSPSPFALLEQLKRRG</sequence>
<comment type="function">
    <text evidence="1">Plays a role in synthesis, processing and/or stability of 23S rRNA.</text>
</comment>